<dbReference type="Proteomes" id="UP000292884">
    <property type="component" value="Unassembled WGS sequence"/>
</dbReference>
<dbReference type="GO" id="GO:0022857">
    <property type="term" value="F:transmembrane transporter activity"/>
    <property type="evidence" value="ECO:0007669"/>
    <property type="project" value="InterPro"/>
</dbReference>
<gene>
    <name evidence="9" type="ORF">EZ428_04595</name>
</gene>
<keyword evidence="4 7" id="KW-0812">Transmembrane</keyword>
<dbReference type="RefSeq" id="WP_131551921.1">
    <property type="nucleotide sequence ID" value="NZ_SJSK01000001.1"/>
</dbReference>
<dbReference type="PANTHER" id="PTHR30558">
    <property type="entry name" value="EXBD MEMBRANE COMPONENT OF PMF-DRIVEN MACROMOLECULE IMPORT SYSTEM"/>
    <property type="match status" value="1"/>
</dbReference>
<evidence type="ECO:0000256" key="8">
    <source>
        <dbReference type="SAM" id="Phobius"/>
    </source>
</evidence>
<keyword evidence="3" id="KW-1003">Cell membrane</keyword>
<evidence type="ECO:0000256" key="1">
    <source>
        <dbReference type="ARBA" id="ARBA00004162"/>
    </source>
</evidence>
<proteinExistence type="inferred from homology"/>
<keyword evidence="6 8" id="KW-0472">Membrane</keyword>
<feature type="transmembrane region" description="Helical" evidence="8">
    <location>
        <begin position="20"/>
        <end position="42"/>
    </location>
</feature>
<evidence type="ECO:0000256" key="4">
    <source>
        <dbReference type="ARBA" id="ARBA00022692"/>
    </source>
</evidence>
<dbReference type="GO" id="GO:0015031">
    <property type="term" value="P:protein transport"/>
    <property type="evidence" value="ECO:0007669"/>
    <property type="project" value="UniProtKB-KW"/>
</dbReference>
<comment type="subcellular location">
    <subcellularLocation>
        <location evidence="1">Cell membrane</location>
        <topology evidence="1">Single-pass membrane protein</topology>
    </subcellularLocation>
    <subcellularLocation>
        <location evidence="7">Cell membrane</location>
        <topology evidence="7">Single-pass type II membrane protein</topology>
    </subcellularLocation>
</comment>
<protein>
    <submittedName>
        <fullName evidence="9">Biopolymer transporter ExbD</fullName>
    </submittedName>
</protein>
<keyword evidence="7" id="KW-0813">Transport</keyword>
<dbReference type="OrthoDB" id="952702at2"/>
<dbReference type="EMBL" id="SJSK01000001">
    <property type="protein sequence ID" value="TCC94059.1"/>
    <property type="molecule type" value="Genomic_DNA"/>
</dbReference>
<evidence type="ECO:0000256" key="7">
    <source>
        <dbReference type="RuleBase" id="RU003879"/>
    </source>
</evidence>
<dbReference type="PANTHER" id="PTHR30558:SF3">
    <property type="entry name" value="BIOPOLYMER TRANSPORT PROTEIN EXBD-RELATED"/>
    <property type="match status" value="1"/>
</dbReference>
<comment type="caution">
    <text evidence="9">The sequence shown here is derived from an EMBL/GenBank/DDBJ whole genome shotgun (WGS) entry which is preliminary data.</text>
</comment>
<comment type="similarity">
    <text evidence="2 7">Belongs to the ExbD/TolR family.</text>
</comment>
<sequence length="175" mass="19428">MATLNIPQNGKATKGRTAKALPGVDLTAMVDLAFLLITFFMLTTSLSKMKAIDIAKNVPAEILAPYPASRTMTILLGKENKVVYYMGEAKDAMMNVASLTTIKAQIIANKLMVQKIHQIEKEKSMIIIIKPTSTSVYKNFVDIIDEMNINGIESYAIDDKYILDQEKSYMKTKGI</sequence>
<dbReference type="Pfam" id="PF02472">
    <property type="entry name" value="ExbD"/>
    <property type="match status" value="1"/>
</dbReference>
<dbReference type="InterPro" id="IPR003400">
    <property type="entry name" value="ExbD"/>
</dbReference>
<dbReference type="AlphaFoldDB" id="A0A4R0N2J5"/>
<dbReference type="GO" id="GO:0005886">
    <property type="term" value="C:plasma membrane"/>
    <property type="evidence" value="ECO:0007669"/>
    <property type="project" value="UniProtKB-SubCell"/>
</dbReference>
<evidence type="ECO:0000256" key="5">
    <source>
        <dbReference type="ARBA" id="ARBA00022989"/>
    </source>
</evidence>
<evidence type="ECO:0000313" key="10">
    <source>
        <dbReference type="Proteomes" id="UP000292884"/>
    </source>
</evidence>
<keyword evidence="10" id="KW-1185">Reference proteome</keyword>
<keyword evidence="7" id="KW-0653">Protein transport</keyword>
<evidence type="ECO:0000256" key="3">
    <source>
        <dbReference type="ARBA" id="ARBA00022475"/>
    </source>
</evidence>
<reference evidence="9 10" key="1">
    <citation type="submission" date="2019-02" db="EMBL/GenBank/DDBJ databases">
        <title>Pedobacter sp. RP-1-13 sp. nov., isolated from Arctic soil.</title>
        <authorList>
            <person name="Dahal R.H."/>
        </authorList>
    </citation>
    <scope>NUCLEOTIDE SEQUENCE [LARGE SCALE GENOMIC DNA]</scope>
    <source>
        <strain evidence="9 10">RP-1-13</strain>
    </source>
</reference>
<evidence type="ECO:0000256" key="2">
    <source>
        <dbReference type="ARBA" id="ARBA00005811"/>
    </source>
</evidence>
<organism evidence="9 10">
    <name type="scientific">Pedobacter frigiditerrae</name>
    <dbReference type="NCBI Taxonomy" id="2530452"/>
    <lineage>
        <taxon>Bacteria</taxon>
        <taxon>Pseudomonadati</taxon>
        <taxon>Bacteroidota</taxon>
        <taxon>Sphingobacteriia</taxon>
        <taxon>Sphingobacteriales</taxon>
        <taxon>Sphingobacteriaceae</taxon>
        <taxon>Pedobacter</taxon>
    </lineage>
</organism>
<name>A0A4R0N2J5_9SPHI</name>
<accession>A0A4R0N2J5</accession>
<evidence type="ECO:0000313" key="9">
    <source>
        <dbReference type="EMBL" id="TCC94059.1"/>
    </source>
</evidence>
<evidence type="ECO:0000256" key="6">
    <source>
        <dbReference type="ARBA" id="ARBA00023136"/>
    </source>
</evidence>
<keyword evidence="5 8" id="KW-1133">Transmembrane helix</keyword>